<dbReference type="Proteomes" id="UP000559256">
    <property type="component" value="Unassembled WGS sequence"/>
</dbReference>
<evidence type="ECO:0000256" key="3">
    <source>
        <dbReference type="ARBA" id="ARBA00023015"/>
    </source>
</evidence>
<feature type="compositionally biased region" description="Gly residues" evidence="9">
    <location>
        <begin position="255"/>
        <end position="295"/>
    </location>
</feature>
<dbReference type="SUPFAM" id="SSF46785">
    <property type="entry name" value="Winged helix' DNA-binding domain"/>
    <property type="match status" value="1"/>
</dbReference>
<feature type="compositionally biased region" description="Low complexity" evidence="9">
    <location>
        <begin position="523"/>
        <end position="534"/>
    </location>
</feature>
<feature type="compositionally biased region" description="Polar residues" evidence="9">
    <location>
        <begin position="195"/>
        <end position="211"/>
    </location>
</feature>
<feature type="region of interest" description="Disordered" evidence="9">
    <location>
        <begin position="487"/>
        <end position="674"/>
    </location>
</feature>
<evidence type="ECO:0000259" key="10">
    <source>
        <dbReference type="PROSITE" id="PS00434"/>
    </source>
</evidence>
<evidence type="ECO:0000256" key="6">
    <source>
        <dbReference type="ARBA" id="ARBA00023242"/>
    </source>
</evidence>
<comment type="caution">
    <text evidence="11">The sequence shown here is derived from an EMBL/GenBank/DDBJ whole genome shotgun (WGS) entry which is preliminary data.</text>
</comment>
<feature type="compositionally biased region" description="Polar residues" evidence="9">
    <location>
        <begin position="141"/>
        <end position="150"/>
    </location>
</feature>
<comment type="subunit">
    <text evidence="7">Homotrimer. Homotrimerization increases the affinity of HSF1 to DNA. Interacts with transcriptional coregulator SSA1 on chromatin.</text>
</comment>
<keyword evidence="12" id="KW-1185">Reference proteome</keyword>
<feature type="region of interest" description="Disordered" evidence="9">
    <location>
        <begin position="1"/>
        <end position="295"/>
    </location>
</feature>
<dbReference type="PRINTS" id="PR00056">
    <property type="entry name" value="HSFDOMAIN"/>
</dbReference>
<dbReference type="Gene3D" id="1.10.10.10">
    <property type="entry name" value="Winged helix-like DNA-binding domain superfamily/Winged helix DNA-binding domain"/>
    <property type="match status" value="1"/>
</dbReference>
<comment type="subcellular location">
    <subcellularLocation>
        <location evidence="1">Nucleus</location>
    </subcellularLocation>
</comment>
<feature type="compositionally biased region" description="Polar residues" evidence="9">
    <location>
        <begin position="573"/>
        <end position="590"/>
    </location>
</feature>
<feature type="compositionally biased region" description="Polar residues" evidence="9">
    <location>
        <begin position="488"/>
        <end position="507"/>
    </location>
</feature>
<dbReference type="SMART" id="SM00415">
    <property type="entry name" value="HSF"/>
    <property type="match status" value="1"/>
</dbReference>
<keyword evidence="5" id="KW-0804">Transcription</keyword>
<feature type="compositionally biased region" description="Low complexity" evidence="9">
    <location>
        <begin position="10"/>
        <end position="29"/>
    </location>
</feature>
<evidence type="ECO:0000256" key="7">
    <source>
        <dbReference type="ARBA" id="ARBA00062171"/>
    </source>
</evidence>
<feature type="domain" description="HSF-type DNA-binding" evidence="10">
    <location>
        <begin position="352"/>
        <end position="376"/>
    </location>
</feature>
<accession>A0A8H5FIH4</accession>
<dbReference type="EMBL" id="JAACJM010000201">
    <property type="protein sequence ID" value="KAF5338036.1"/>
    <property type="molecule type" value="Genomic_DNA"/>
</dbReference>
<evidence type="ECO:0000256" key="4">
    <source>
        <dbReference type="ARBA" id="ARBA00023125"/>
    </source>
</evidence>
<evidence type="ECO:0000256" key="2">
    <source>
        <dbReference type="ARBA" id="ARBA00006403"/>
    </source>
</evidence>
<dbReference type="GO" id="GO:0003700">
    <property type="term" value="F:DNA-binding transcription factor activity"/>
    <property type="evidence" value="ECO:0007669"/>
    <property type="project" value="InterPro"/>
</dbReference>
<protein>
    <recommendedName>
        <fullName evidence="10">HSF-type DNA-binding domain-containing protein</fullName>
    </recommendedName>
</protein>
<keyword evidence="6" id="KW-0539">Nucleus</keyword>
<feature type="compositionally biased region" description="Low complexity" evidence="9">
    <location>
        <begin position="43"/>
        <end position="71"/>
    </location>
</feature>
<dbReference type="GO" id="GO:0043565">
    <property type="term" value="F:sequence-specific DNA binding"/>
    <property type="evidence" value="ECO:0007669"/>
    <property type="project" value="InterPro"/>
</dbReference>
<dbReference type="PROSITE" id="PS00434">
    <property type="entry name" value="HSF_DOMAIN"/>
    <property type="match status" value="1"/>
</dbReference>
<name>A0A8H5FIH4_9AGAR</name>
<feature type="compositionally biased region" description="Polar residues" evidence="9">
    <location>
        <begin position="80"/>
        <end position="94"/>
    </location>
</feature>
<evidence type="ECO:0000313" key="11">
    <source>
        <dbReference type="EMBL" id="KAF5338036.1"/>
    </source>
</evidence>
<dbReference type="InterPro" id="IPR036388">
    <property type="entry name" value="WH-like_DNA-bd_sf"/>
</dbReference>
<feature type="compositionally biased region" description="Basic residues" evidence="9">
    <location>
        <begin position="543"/>
        <end position="559"/>
    </location>
</feature>
<reference evidence="11 12" key="1">
    <citation type="journal article" date="2020" name="ISME J.">
        <title>Uncovering the hidden diversity of litter-decomposition mechanisms in mushroom-forming fungi.</title>
        <authorList>
            <person name="Floudas D."/>
            <person name="Bentzer J."/>
            <person name="Ahren D."/>
            <person name="Johansson T."/>
            <person name="Persson P."/>
            <person name="Tunlid A."/>
        </authorList>
    </citation>
    <scope>NUCLEOTIDE SEQUENCE [LARGE SCALE GENOMIC DNA]</scope>
    <source>
        <strain evidence="11 12">CBS 291.85</strain>
    </source>
</reference>
<feature type="compositionally biased region" description="Polar residues" evidence="9">
    <location>
        <begin position="102"/>
        <end position="120"/>
    </location>
</feature>
<sequence length="823" mass="86189">MDSYNDSHYQQGQRQQQAWSSHMMSQSQPFPSPPASTIGEHAQQQQHYQFTPQSQQQPQPTSEQQQQQQQPMHHLGRLSLNLSSLTVASPTNLSPIGPPQQAPSNAMSPATPISPSNATQGYHHIGAHSQFQFNPPAADQIPSTSSATSQKDSHSPERPYGLRISTPASGASGSRSSSTSASTSTSGPPSRKRSFTSQAPPTSTVSASTPGAPTLIEENYAFDDGSTVHDHDTPMDDYYTSATGPGNGATSASTPGGGGSPTDGGSGGSGGEDGMSMGGMMGGGPSTSGASGNVGGVGSNMGMLGKPMPTNNFVTKLYQMINDPKSSHFITWTELGTSFVVSNVGEFSRSILGSHFKHNNFSSFVRQLNMYGFHKINRTPRAQRTSSDAQTWEFSHHKFLRGRPDLLDEIKRKALEPDPAIKHRVELPGEVSVAAQLGQMREENRRMWDQLAAEKRKNERMVNLMARLWDVVNKGFPGMLPTFPQDVLDSSQSDQPNIYITSPTSVTPAPRFPQLLGQGHLGSSIHSMSSPSSSPTTAEFSPHIHHMHSGHGHQTHGHHSQPPPHSLSRQHSFPHNTNPNFTPRSESPNDTMEMFDDPANNSGGDGDGPPGSSGSNGNTSTVTSPSVPSMSSSMTSISSLASPGGDGPGDQPGVAPITGRSGTKRQRISNAGDDVMVGMPNMMGMMNGASASSDSLLSNGSMGGMGMQMGNGLSVASMNVGVGMGMGGGLNPPEKKLNRARSDSAPLGYGITSGLNHHGSVGPGGNTWGTGVGRPRSGSGLAMVHGHSHGRIPVPNIGTMARGIPGSGNAGGNGMPGNNAPSR</sequence>
<dbReference type="Pfam" id="PF00447">
    <property type="entry name" value="HSF_DNA-bind"/>
    <property type="match status" value="1"/>
</dbReference>
<dbReference type="FunFam" id="1.10.10.10:FF:000027">
    <property type="entry name" value="Heat shock transcription factor 1"/>
    <property type="match status" value="1"/>
</dbReference>
<organism evidence="11 12">
    <name type="scientific">Tetrapyrgos nigripes</name>
    <dbReference type="NCBI Taxonomy" id="182062"/>
    <lineage>
        <taxon>Eukaryota</taxon>
        <taxon>Fungi</taxon>
        <taxon>Dikarya</taxon>
        <taxon>Basidiomycota</taxon>
        <taxon>Agaricomycotina</taxon>
        <taxon>Agaricomycetes</taxon>
        <taxon>Agaricomycetidae</taxon>
        <taxon>Agaricales</taxon>
        <taxon>Marasmiineae</taxon>
        <taxon>Marasmiaceae</taxon>
        <taxon>Tetrapyrgos</taxon>
    </lineage>
</organism>
<feature type="compositionally biased region" description="Low complexity" evidence="9">
    <location>
        <begin position="612"/>
        <end position="639"/>
    </location>
</feature>
<evidence type="ECO:0000313" key="12">
    <source>
        <dbReference type="Proteomes" id="UP000559256"/>
    </source>
</evidence>
<evidence type="ECO:0000256" key="1">
    <source>
        <dbReference type="ARBA" id="ARBA00004123"/>
    </source>
</evidence>
<dbReference type="OrthoDB" id="60033at2759"/>
<dbReference type="PANTHER" id="PTHR10015:SF427">
    <property type="entry name" value="HEAT SHOCK FACTOR PROTEIN"/>
    <property type="match status" value="1"/>
</dbReference>
<keyword evidence="3" id="KW-0805">Transcription regulation</keyword>
<dbReference type="GO" id="GO:0005634">
    <property type="term" value="C:nucleus"/>
    <property type="evidence" value="ECO:0007669"/>
    <property type="project" value="UniProtKB-SubCell"/>
</dbReference>
<evidence type="ECO:0000256" key="9">
    <source>
        <dbReference type="SAM" id="MobiDB-lite"/>
    </source>
</evidence>
<feature type="compositionally biased region" description="Low complexity" evidence="9">
    <location>
        <begin position="165"/>
        <end position="189"/>
    </location>
</feature>
<dbReference type="InterPro" id="IPR000232">
    <property type="entry name" value="HSF_DNA-bd"/>
</dbReference>
<proteinExistence type="inferred from homology"/>
<dbReference type="InterPro" id="IPR036390">
    <property type="entry name" value="WH_DNA-bd_sf"/>
</dbReference>
<dbReference type="PANTHER" id="PTHR10015">
    <property type="entry name" value="HEAT SHOCK TRANSCRIPTION FACTOR"/>
    <property type="match status" value="1"/>
</dbReference>
<gene>
    <name evidence="11" type="ORF">D9758_014269</name>
</gene>
<dbReference type="AlphaFoldDB" id="A0A8H5FIH4"/>
<keyword evidence="4" id="KW-0238">DNA-binding</keyword>
<evidence type="ECO:0000256" key="5">
    <source>
        <dbReference type="ARBA" id="ARBA00023163"/>
    </source>
</evidence>
<comment type="similarity">
    <text evidence="2 8">Belongs to the HSF family.</text>
</comment>
<evidence type="ECO:0000256" key="8">
    <source>
        <dbReference type="RuleBase" id="RU004020"/>
    </source>
</evidence>